<feature type="non-terminal residue" evidence="1">
    <location>
        <position position="1"/>
    </location>
</feature>
<dbReference type="Proteomes" id="UP000663836">
    <property type="component" value="Unassembled WGS sequence"/>
</dbReference>
<reference evidence="1" key="1">
    <citation type="submission" date="2021-02" db="EMBL/GenBank/DDBJ databases">
        <authorList>
            <person name="Nowell W R."/>
        </authorList>
    </citation>
    <scope>NUCLEOTIDE SEQUENCE</scope>
</reference>
<sequence length="68" mass="7735">KRAETLNEKLPWALDIRRQCHCSPLPENKPPVSKLNISNNPNEKVMGILAKPIVFVHNIPVINVNKKE</sequence>
<proteinExistence type="predicted"/>
<dbReference type="EMBL" id="CAJOBD010053921">
    <property type="protein sequence ID" value="CAF4360586.1"/>
    <property type="molecule type" value="Genomic_DNA"/>
</dbReference>
<organism evidence="1 2">
    <name type="scientific">Rotaria sordida</name>
    <dbReference type="NCBI Taxonomy" id="392033"/>
    <lineage>
        <taxon>Eukaryota</taxon>
        <taxon>Metazoa</taxon>
        <taxon>Spiralia</taxon>
        <taxon>Gnathifera</taxon>
        <taxon>Rotifera</taxon>
        <taxon>Eurotatoria</taxon>
        <taxon>Bdelloidea</taxon>
        <taxon>Philodinida</taxon>
        <taxon>Philodinidae</taxon>
        <taxon>Rotaria</taxon>
    </lineage>
</organism>
<evidence type="ECO:0000313" key="1">
    <source>
        <dbReference type="EMBL" id="CAF4360586.1"/>
    </source>
</evidence>
<comment type="caution">
    <text evidence="1">The sequence shown here is derived from an EMBL/GenBank/DDBJ whole genome shotgun (WGS) entry which is preliminary data.</text>
</comment>
<evidence type="ECO:0000313" key="2">
    <source>
        <dbReference type="Proteomes" id="UP000663836"/>
    </source>
</evidence>
<protein>
    <submittedName>
        <fullName evidence="1">Uncharacterized protein</fullName>
    </submittedName>
</protein>
<name>A0A820LQH2_9BILA</name>
<gene>
    <name evidence="1" type="ORF">JBS370_LOCUS42219</name>
</gene>
<accession>A0A820LQH2</accession>
<dbReference type="AlphaFoldDB" id="A0A820LQH2"/>